<evidence type="ECO:0000313" key="1">
    <source>
        <dbReference type="EMBL" id="GAL17769.1"/>
    </source>
</evidence>
<reference evidence="1 2" key="2">
    <citation type="submission" date="2014-09" db="EMBL/GenBank/DDBJ databases">
        <authorList>
            <consortium name="NBRP consortium"/>
            <person name="Sawabe T."/>
            <person name="Meirelles P."/>
            <person name="Nakanishi M."/>
            <person name="Sayaka M."/>
            <person name="Hattori M."/>
            <person name="Ohkuma M."/>
        </authorList>
    </citation>
    <scope>NUCLEOTIDE SEQUENCE [LARGE SCALE GENOMIC DNA]</scope>
    <source>
        <strain evidence="2">JCM19235</strain>
    </source>
</reference>
<accession>A0A090RU62</accession>
<dbReference type="Proteomes" id="UP000029228">
    <property type="component" value="Unassembled WGS sequence"/>
</dbReference>
<proteinExistence type="predicted"/>
<gene>
    <name evidence="1" type="ORF">JCM19235_6322</name>
</gene>
<evidence type="ECO:0000313" key="2">
    <source>
        <dbReference type="Proteomes" id="UP000029228"/>
    </source>
</evidence>
<dbReference type="EMBL" id="BBMR01000002">
    <property type="protein sequence ID" value="GAL17769.1"/>
    <property type="molecule type" value="Genomic_DNA"/>
</dbReference>
<comment type="caution">
    <text evidence="1">The sequence shown here is derived from an EMBL/GenBank/DDBJ whole genome shotgun (WGS) entry which is preliminary data.</text>
</comment>
<reference evidence="1 2" key="1">
    <citation type="submission" date="2014-09" db="EMBL/GenBank/DDBJ databases">
        <title>Vibrio maritimus JCM 19235. (C45) whole genome shotgun sequence.</title>
        <authorList>
            <person name="Sawabe T."/>
            <person name="Meirelles P."/>
            <person name="Nakanishi M."/>
            <person name="Sayaka M."/>
            <person name="Hattori M."/>
            <person name="Ohkuma M."/>
        </authorList>
    </citation>
    <scope>NUCLEOTIDE SEQUENCE [LARGE SCALE GENOMIC DNA]</scope>
    <source>
        <strain evidence="2">JCM19235</strain>
    </source>
</reference>
<dbReference type="AlphaFoldDB" id="A0A090RU62"/>
<protein>
    <submittedName>
        <fullName evidence="1">Uncharacterized protein</fullName>
    </submittedName>
</protein>
<keyword evidence="2" id="KW-1185">Reference proteome</keyword>
<name>A0A090RU62_9VIBR</name>
<sequence length="39" mass="4600">MSSSDLKRLHASYHLCLYNNGTSFSRLKVDRWQDLISEK</sequence>
<organism evidence="1 2">
    <name type="scientific">Vibrio maritimus</name>
    <dbReference type="NCBI Taxonomy" id="990268"/>
    <lineage>
        <taxon>Bacteria</taxon>
        <taxon>Pseudomonadati</taxon>
        <taxon>Pseudomonadota</taxon>
        <taxon>Gammaproteobacteria</taxon>
        <taxon>Vibrionales</taxon>
        <taxon>Vibrionaceae</taxon>
        <taxon>Vibrio</taxon>
    </lineage>
</organism>